<name>A0A3R8M1R7_9FIRM</name>
<dbReference type="RefSeq" id="WP_125129222.1">
    <property type="nucleotide sequence ID" value="NZ_CASCYM010000107.1"/>
</dbReference>
<protein>
    <recommendedName>
        <fullName evidence="1">Large polyvalent protein-associated domain-containing protein</fullName>
    </recommendedName>
</protein>
<dbReference type="Proteomes" id="UP000274920">
    <property type="component" value="Unassembled WGS sequence"/>
</dbReference>
<keyword evidence="3" id="KW-1185">Reference proteome</keyword>
<dbReference type="EMBL" id="RHJS01000002">
    <property type="protein sequence ID" value="RRK34051.1"/>
    <property type="molecule type" value="Genomic_DNA"/>
</dbReference>
<feature type="domain" description="Large polyvalent protein-associated" evidence="1">
    <location>
        <begin position="80"/>
        <end position="147"/>
    </location>
</feature>
<evidence type="ECO:0000313" key="3">
    <source>
        <dbReference type="Proteomes" id="UP000274920"/>
    </source>
</evidence>
<evidence type="ECO:0000259" key="1">
    <source>
        <dbReference type="Pfam" id="PF18824"/>
    </source>
</evidence>
<evidence type="ECO:0000313" key="2">
    <source>
        <dbReference type="EMBL" id="RRK34051.1"/>
    </source>
</evidence>
<organism evidence="2 3">
    <name type="scientific">Schaedlerella arabinosiphila</name>
    <dbReference type="NCBI Taxonomy" id="2044587"/>
    <lineage>
        <taxon>Bacteria</taxon>
        <taxon>Bacillati</taxon>
        <taxon>Bacillota</taxon>
        <taxon>Clostridia</taxon>
        <taxon>Lachnospirales</taxon>
        <taxon>Lachnospiraceae</taxon>
        <taxon>Schaedlerella</taxon>
    </lineage>
</organism>
<proteinExistence type="predicted"/>
<accession>A0A3R8M1R7</accession>
<dbReference type="AlphaFoldDB" id="A0A3R8M1R7"/>
<reference evidence="2" key="1">
    <citation type="submission" date="2018-10" db="EMBL/GenBank/DDBJ databases">
        <title>Schaedlerella arabinophila gen. nov. sp. nov., isolated from the mouse intestinal tract and comparative analysis with the genome of the closely related altered Schaedler flora strain ASF502.</title>
        <authorList>
            <person name="Miyake S."/>
            <person name="Soh M."/>
            <person name="Seedorf H."/>
        </authorList>
    </citation>
    <scope>NUCLEOTIDE SEQUENCE [LARGE SCALE GENOMIC DNA]</scope>
    <source>
        <strain evidence="2">DSM 106076</strain>
    </source>
</reference>
<dbReference type="Pfam" id="PF18824">
    <property type="entry name" value="LPD11"/>
    <property type="match status" value="1"/>
</dbReference>
<sequence>MNTPENKNNTLKLKPIGTDSWSRPVYEDQYGHLWKDITLGRNNPKLCSALYNAFDGEPDLPIRRPFIILSNEKQIDEDKRFQYQMLDRYRCDCDYYLGYGNRNPDVLSSKDEREHIESMKKMWLNFPDGEKPKWLTWDQILEYEKAMCTGA</sequence>
<dbReference type="InterPro" id="IPR040789">
    <property type="entry name" value="LPD11"/>
</dbReference>
<comment type="caution">
    <text evidence="2">The sequence shown here is derived from an EMBL/GenBank/DDBJ whole genome shotgun (WGS) entry which is preliminary data.</text>
</comment>
<gene>
    <name evidence="2" type="ORF">EBB54_23920</name>
</gene>